<keyword evidence="1" id="KW-0175">Coiled coil</keyword>
<evidence type="ECO:0000256" key="1">
    <source>
        <dbReference type="SAM" id="Coils"/>
    </source>
</evidence>
<feature type="coiled-coil region" evidence="1">
    <location>
        <begin position="471"/>
        <end position="530"/>
    </location>
</feature>
<gene>
    <name evidence="3" type="ORF">GQ607_011786</name>
</gene>
<evidence type="ECO:0000313" key="4">
    <source>
        <dbReference type="Proteomes" id="UP000434172"/>
    </source>
</evidence>
<protein>
    <submittedName>
        <fullName evidence="3">Uncharacterized protein</fullName>
    </submittedName>
</protein>
<dbReference type="InterPro" id="IPR038765">
    <property type="entry name" value="Papain-like_cys_pep_sf"/>
</dbReference>
<proteinExistence type="predicted"/>
<sequence length="653" mass="72426">MCQNALASMVRLTEMCLRAQIDLKTLYQPGGFLHNAASTPKGLYWTKSTASNAVEAFRQKHPNIADADVAGKSRLTTRPPFRNNNQRFAQNGPVESFDDGQPAPIAQTSQADAETFEPVTIDAVTNDVHSDDDDVFIITESIRRSSDVINIVNTDETVHPQVRPTALLPAATATPTLQSERQTAIDQLLSSDYLSDATIDLLQQCLIKQHGLPPSTMLCHPLYFKLSNEMPKRLPRQIRNGQTLGVFHITERRIDVYDPLSIAVLAENVKAAANKWFGALLPGVPFMGGPQQDDGTSCGAFCLLALQHLMQGHSSLDEFFATGAAARRQLAHLLNTEDGSQSSAESCCDRYLSNTSVQPNTALQLGNAKPKTDPRFLPDFKLSSPNWQVHAVDHFHPNWRPDGCHLAVWTMEPGRPLHDQDESPLSLSCIKRTLTGGDGPPSPKRPSLEPRRDKHATAEPKDDEHPEKAALDALLAQIEAIQAGAEEFSRRFPSSTTNTEDQLKQAETRLRDAQRERDEASRVMQEKEAACRAGRTVVDHAQKRLRNNEAWTDNVCQAAMREQAEPDDSIEKNRQFITDWLENTLNGLKLEVLKAAQRLEALDSDLENAKAVLVEKETAVASAEQAHTEARDRHATYTKRLRVLQFADRAKSL</sequence>
<accession>A0A8H3W4E3</accession>
<feature type="region of interest" description="Disordered" evidence="2">
    <location>
        <begin position="430"/>
        <end position="467"/>
    </location>
</feature>
<dbReference type="AlphaFoldDB" id="A0A8H3W4E3"/>
<keyword evidence="4" id="KW-1185">Reference proteome</keyword>
<organism evidence="3 4">
    <name type="scientific">Colletotrichum asianum</name>
    <dbReference type="NCBI Taxonomy" id="702518"/>
    <lineage>
        <taxon>Eukaryota</taxon>
        <taxon>Fungi</taxon>
        <taxon>Dikarya</taxon>
        <taxon>Ascomycota</taxon>
        <taxon>Pezizomycotina</taxon>
        <taxon>Sordariomycetes</taxon>
        <taxon>Hypocreomycetidae</taxon>
        <taxon>Glomerellales</taxon>
        <taxon>Glomerellaceae</taxon>
        <taxon>Colletotrichum</taxon>
        <taxon>Colletotrichum gloeosporioides species complex</taxon>
    </lineage>
</organism>
<reference evidence="3 4" key="1">
    <citation type="submission" date="2019-12" db="EMBL/GenBank/DDBJ databases">
        <title>A genome sequence resource for the geographically widespread anthracnose pathogen Colletotrichum asianum.</title>
        <authorList>
            <person name="Meng Y."/>
        </authorList>
    </citation>
    <scope>NUCLEOTIDE SEQUENCE [LARGE SCALE GENOMIC DNA]</scope>
    <source>
        <strain evidence="3 4">ICMP 18580</strain>
    </source>
</reference>
<feature type="compositionally biased region" description="Basic and acidic residues" evidence="2">
    <location>
        <begin position="446"/>
        <end position="467"/>
    </location>
</feature>
<dbReference type="Proteomes" id="UP000434172">
    <property type="component" value="Unassembled WGS sequence"/>
</dbReference>
<evidence type="ECO:0000256" key="2">
    <source>
        <dbReference type="SAM" id="MobiDB-lite"/>
    </source>
</evidence>
<dbReference type="SUPFAM" id="SSF54001">
    <property type="entry name" value="Cysteine proteinases"/>
    <property type="match status" value="1"/>
</dbReference>
<evidence type="ECO:0000313" key="3">
    <source>
        <dbReference type="EMBL" id="KAF0321028.1"/>
    </source>
</evidence>
<feature type="region of interest" description="Disordered" evidence="2">
    <location>
        <begin position="73"/>
        <end position="103"/>
    </location>
</feature>
<dbReference type="EMBL" id="WOWK01000076">
    <property type="protein sequence ID" value="KAF0321028.1"/>
    <property type="molecule type" value="Genomic_DNA"/>
</dbReference>
<name>A0A8H3W4E3_9PEZI</name>
<feature type="coiled-coil region" evidence="1">
    <location>
        <begin position="585"/>
        <end position="633"/>
    </location>
</feature>
<comment type="caution">
    <text evidence="3">The sequence shown here is derived from an EMBL/GenBank/DDBJ whole genome shotgun (WGS) entry which is preliminary data.</text>
</comment>